<protein>
    <submittedName>
        <fullName evidence="1">Uncharacterized protein</fullName>
    </submittedName>
</protein>
<proteinExistence type="predicted"/>
<dbReference type="RefSeq" id="WP_262565217.1">
    <property type="nucleotide sequence ID" value="NZ_JAPFCC010000001.1"/>
</dbReference>
<sequence>MPENLRFHDTSHRFNFQAHPEMGMTIEEYLRLPQGEVIAWTLDFSHRAPPVHKISNHSVAPEFRRLTGFDNYTLHQFLDSERNEVTDSTPYSFILPADDEVVMVQSGKAPEMSVMVFNGRHIAIWNQGFGYSIALMPLDLAVAFNFFAPDVEDEYRSFMKKPGDKYDDGASGGGSSITANSLFDFTQAPFPLTTWEMKHPGKASAETDKKTGLPFSLSTSTFKDACFSNNQLNVSVLSFIMWWFQQSKQLP</sequence>
<dbReference type="EMBL" id="JAPFCC010000001">
    <property type="protein sequence ID" value="MCW7555460.1"/>
    <property type="molecule type" value="Genomic_DNA"/>
</dbReference>
<evidence type="ECO:0000313" key="1">
    <source>
        <dbReference type="EMBL" id="MCW7555460.1"/>
    </source>
</evidence>
<keyword evidence="2" id="KW-1185">Reference proteome</keyword>
<reference evidence="1 2" key="1">
    <citation type="submission" date="2022-10" db="EMBL/GenBank/DDBJ databases">
        <title>High-quality genome sequences of two octocoral-associated bacteria, Endozoicomonas euniceicola EF212 and Endozoicomonas gorgoniicola PS125.</title>
        <authorList>
            <person name="Chiou Y.-J."/>
            <person name="Chen Y.-H."/>
        </authorList>
    </citation>
    <scope>NUCLEOTIDE SEQUENCE [LARGE SCALE GENOMIC DNA]</scope>
    <source>
        <strain evidence="1 2">PS125</strain>
    </source>
</reference>
<organism evidence="1 2">
    <name type="scientific">Endozoicomonas gorgoniicola</name>
    <dbReference type="NCBI Taxonomy" id="1234144"/>
    <lineage>
        <taxon>Bacteria</taxon>
        <taxon>Pseudomonadati</taxon>
        <taxon>Pseudomonadota</taxon>
        <taxon>Gammaproteobacteria</taxon>
        <taxon>Oceanospirillales</taxon>
        <taxon>Endozoicomonadaceae</taxon>
        <taxon>Endozoicomonas</taxon>
    </lineage>
</organism>
<comment type="caution">
    <text evidence="1">The sequence shown here is derived from an EMBL/GenBank/DDBJ whole genome shotgun (WGS) entry which is preliminary data.</text>
</comment>
<dbReference type="Proteomes" id="UP001209854">
    <property type="component" value="Unassembled WGS sequence"/>
</dbReference>
<gene>
    <name evidence="1" type="ORF">NX722_23105</name>
</gene>
<name>A0ABT3N1E4_9GAMM</name>
<evidence type="ECO:0000313" key="2">
    <source>
        <dbReference type="Proteomes" id="UP001209854"/>
    </source>
</evidence>
<accession>A0ABT3N1E4</accession>